<proteinExistence type="predicted"/>
<dbReference type="InterPro" id="IPR025391">
    <property type="entry name" value="DUF4123"/>
</dbReference>
<dbReference type="Pfam" id="PF13503">
    <property type="entry name" value="DUF4123"/>
    <property type="match status" value="1"/>
</dbReference>
<evidence type="ECO:0000313" key="3">
    <source>
        <dbReference type="Proteomes" id="UP001611251"/>
    </source>
</evidence>
<name>A0ABW7PRU4_9GAMM</name>
<evidence type="ECO:0000313" key="2">
    <source>
        <dbReference type="EMBL" id="MFH8133009.1"/>
    </source>
</evidence>
<sequence>MTGITDWASKLQHACADIETNHLDFIVDQCGINFSIIPALRDFSPPLKWQSLYQGLPEEMLQEEAPLLVRITLDDPLQREWFVELAQTAKETAPLLAICSLWPFTALAKWLTDCIDATHEERAGLFRYFDTRIFPFLFSDILTPEQQAQLQRPALFWSWLDRDDRLVLLSGNGSQPRKKEKCQKIALSDDQFEALMCICDVKLFLRHRDIPDAWFTSREEQFLACFKATLSATEKGILLDKEREEWVINTLAERHRIKA</sequence>
<dbReference type="Proteomes" id="UP001611251">
    <property type="component" value="Unassembled WGS sequence"/>
</dbReference>
<gene>
    <name evidence="2" type="ORF">ABU178_02270</name>
</gene>
<feature type="domain" description="DUF4123" evidence="1">
    <location>
        <begin position="32"/>
        <end position="149"/>
    </location>
</feature>
<dbReference type="EMBL" id="JBGFSN010000002">
    <property type="protein sequence ID" value="MFH8133009.1"/>
    <property type="molecule type" value="Genomic_DNA"/>
</dbReference>
<dbReference type="RefSeq" id="WP_397211585.1">
    <property type="nucleotide sequence ID" value="NZ_JBGFSN010000002.1"/>
</dbReference>
<comment type="caution">
    <text evidence="2">The sequence shown here is derived from an EMBL/GenBank/DDBJ whole genome shotgun (WGS) entry which is preliminary data.</text>
</comment>
<accession>A0ABW7PRU4</accession>
<evidence type="ECO:0000259" key="1">
    <source>
        <dbReference type="Pfam" id="PF13503"/>
    </source>
</evidence>
<protein>
    <submittedName>
        <fullName evidence="2">DUF4123 domain-containing protein</fullName>
    </submittedName>
</protein>
<organism evidence="2 3">
    <name type="scientific">Pantoea osteomyelitidis</name>
    <dbReference type="NCBI Taxonomy" id="3230026"/>
    <lineage>
        <taxon>Bacteria</taxon>
        <taxon>Pseudomonadati</taxon>
        <taxon>Pseudomonadota</taxon>
        <taxon>Gammaproteobacteria</taxon>
        <taxon>Enterobacterales</taxon>
        <taxon>Erwiniaceae</taxon>
        <taxon>Pantoea</taxon>
    </lineage>
</organism>
<reference evidence="2 3" key="1">
    <citation type="submission" date="2024-08" db="EMBL/GenBank/DDBJ databases">
        <title>Pantoea ronii - a newly identified human opportunistic pathogen.</title>
        <authorList>
            <person name="Keidar-Friedman D."/>
            <person name="Sorek N."/>
            <person name="Leshin-Carmel D."/>
            <person name="Tsur A."/>
            <person name="Amsalem M."/>
            <person name="Tolkach D."/>
            <person name="Brosh-Nissimov T."/>
        </authorList>
    </citation>
    <scope>NUCLEOTIDE SEQUENCE [LARGE SCALE GENOMIC DNA]</scope>
    <source>
        <strain evidence="2 3">AA23256</strain>
    </source>
</reference>
<keyword evidence="3" id="KW-1185">Reference proteome</keyword>